<dbReference type="InterPro" id="IPR039424">
    <property type="entry name" value="SBP_5"/>
</dbReference>
<keyword evidence="9" id="KW-1185">Reference proteome</keyword>
<dbReference type="PROSITE" id="PS01040">
    <property type="entry name" value="SBP_BACTERIAL_5"/>
    <property type="match status" value="1"/>
</dbReference>
<dbReference type="GO" id="GO:0015833">
    <property type="term" value="P:peptide transport"/>
    <property type="evidence" value="ECO:0007669"/>
    <property type="project" value="TreeGrafter"/>
</dbReference>
<protein>
    <submittedName>
        <fullName evidence="8">ABC transporter substrate-binding protein</fullName>
    </submittedName>
</protein>
<dbReference type="InterPro" id="IPR030678">
    <property type="entry name" value="Peptide/Ni-bd"/>
</dbReference>
<dbReference type="PIRSF" id="PIRSF002741">
    <property type="entry name" value="MppA"/>
    <property type="match status" value="1"/>
</dbReference>
<reference evidence="8 9" key="1">
    <citation type="submission" date="2015-01" db="EMBL/GenBank/DDBJ databases">
        <title>Paenibacillus swuensis/DY6/whole genome sequencing.</title>
        <authorList>
            <person name="Kim M.K."/>
            <person name="Srinivasan S."/>
            <person name="Lee J.-J."/>
        </authorList>
    </citation>
    <scope>NUCLEOTIDE SEQUENCE [LARGE SCALE GENOMIC DNA]</scope>
    <source>
        <strain evidence="8 9">DY6</strain>
    </source>
</reference>
<feature type="region of interest" description="Disordered" evidence="5">
    <location>
        <begin position="34"/>
        <end position="63"/>
    </location>
</feature>
<evidence type="ECO:0000313" key="8">
    <source>
        <dbReference type="EMBL" id="ANE45192.1"/>
    </source>
</evidence>
<evidence type="ECO:0000313" key="9">
    <source>
        <dbReference type="Proteomes" id="UP000076927"/>
    </source>
</evidence>
<dbReference type="PANTHER" id="PTHR30290">
    <property type="entry name" value="PERIPLASMIC BINDING COMPONENT OF ABC TRANSPORTER"/>
    <property type="match status" value="1"/>
</dbReference>
<comment type="similarity">
    <text evidence="2">Belongs to the bacterial solute-binding protein 5 family.</text>
</comment>
<keyword evidence="4 6" id="KW-0732">Signal</keyword>
<feature type="chain" id="PRO_5039003279" evidence="6">
    <location>
        <begin position="32"/>
        <end position="539"/>
    </location>
</feature>
<dbReference type="OrthoDB" id="9796817at2"/>
<dbReference type="SUPFAM" id="SSF53850">
    <property type="entry name" value="Periplasmic binding protein-like II"/>
    <property type="match status" value="1"/>
</dbReference>
<evidence type="ECO:0000256" key="6">
    <source>
        <dbReference type="SAM" id="SignalP"/>
    </source>
</evidence>
<evidence type="ECO:0000256" key="3">
    <source>
        <dbReference type="ARBA" id="ARBA00022448"/>
    </source>
</evidence>
<evidence type="ECO:0000256" key="5">
    <source>
        <dbReference type="SAM" id="MobiDB-lite"/>
    </source>
</evidence>
<dbReference type="CDD" id="cd08499">
    <property type="entry name" value="PBP2_Ylib_like"/>
    <property type="match status" value="1"/>
</dbReference>
<feature type="compositionally biased region" description="Polar residues" evidence="5">
    <location>
        <begin position="34"/>
        <end position="43"/>
    </location>
</feature>
<dbReference type="GO" id="GO:0042597">
    <property type="term" value="C:periplasmic space"/>
    <property type="evidence" value="ECO:0007669"/>
    <property type="project" value="UniProtKB-ARBA"/>
</dbReference>
<dbReference type="PANTHER" id="PTHR30290:SF9">
    <property type="entry name" value="OLIGOPEPTIDE-BINDING PROTEIN APPA"/>
    <property type="match status" value="1"/>
</dbReference>
<dbReference type="Gene3D" id="3.40.190.10">
    <property type="entry name" value="Periplasmic binding protein-like II"/>
    <property type="match status" value="1"/>
</dbReference>
<evidence type="ECO:0000256" key="2">
    <source>
        <dbReference type="ARBA" id="ARBA00005695"/>
    </source>
</evidence>
<dbReference type="GO" id="GO:1904680">
    <property type="term" value="F:peptide transmembrane transporter activity"/>
    <property type="evidence" value="ECO:0007669"/>
    <property type="project" value="TreeGrafter"/>
</dbReference>
<name>A0A172TE18_9BACL</name>
<dbReference type="KEGG" id="pswu:SY83_01320"/>
<dbReference type="STRING" id="1178515.SY83_01320"/>
<feature type="compositionally biased region" description="Low complexity" evidence="5">
    <location>
        <begin position="44"/>
        <end position="53"/>
    </location>
</feature>
<dbReference type="InterPro" id="IPR000914">
    <property type="entry name" value="SBP_5_dom"/>
</dbReference>
<sequence>MLKRLAKAPRTARSFILICAMTLGIAGCSSGNGTNTNMKSNGNAPKTETTAETGTEKEAAPAAAGGTLKIARLSDATSLDPHYITNIASASVIHRTVYEMLVQRDKNMEFQPMLAKEWKQLDDLTWEFKLRDDVKFHDGTPFNAVAVKATIARALESPRAVVFKMVQEIKAVDDHTLQIVLKTPFSPLLSVLASHESSIMSPKAMETYGKELSLHPTGTGPFKFESWTPGEEVVLAKHEGYWGEPVKLDKVVYMVVPEDTTRLAMVETGEADIADGIPVTEMARVEGAGVVDLYKSEAFGAEFIGFNVKKKPFDNMKVRQAISHAIQREDIFQGVYNGAGKLANSTMGSKVFGYSDKLQPYPYDVTKAKALLAEAGFPNGFKAEYWTNDRKERIALAEVVQSQLKEIGVELEVKVMEYGAYLESTAKGEQQMFMTGWGNATGDADYNQSNMFLTESHGTTGNVTFYSNPEVDALIQEGRKETDPEKRKEIYHKAQEIELTEAAIIPIRNLQNNAAISKKVKGFWINPSGYLMVNEASVE</sequence>
<feature type="signal peptide" evidence="6">
    <location>
        <begin position="1"/>
        <end position="31"/>
    </location>
</feature>
<dbReference type="Gene3D" id="3.90.76.10">
    <property type="entry name" value="Dipeptide-binding Protein, Domain 1"/>
    <property type="match status" value="1"/>
</dbReference>
<organism evidence="8 9">
    <name type="scientific">Paenibacillus swuensis</name>
    <dbReference type="NCBI Taxonomy" id="1178515"/>
    <lineage>
        <taxon>Bacteria</taxon>
        <taxon>Bacillati</taxon>
        <taxon>Bacillota</taxon>
        <taxon>Bacilli</taxon>
        <taxon>Bacillales</taxon>
        <taxon>Paenibacillaceae</taxon>
        <taxon>Paenibacillus</taxon>
    </lineage>
</organism>
<dbReference type="AlphaFoldDB" id="A0A172TE18"/>
<comment type="subcellular location">
    <subcellularLocation>
        <location evidence="1">Cell membrane</location>
        <topology evidence="1">Lipid-anchor</topology>
    </subcellularLocation>
</comment>
<dbReference type="GO" id="GO:0043190">
    <property type="term" value="C:ATP-binding cassette (ABC) transporter complex"/>
    <property type="evidence" value="ECO:0007669"/>
    <property type="project" value="InterPro"/>
</dbReference>
<evidence type="ECO:0000256" key="1">
    <source>
        <dbReference type="ARBA" id="ARBA00004193"/>
    </source>
</evidence>
<evidence type="ECO:0000256" key="4">
    <source>
        <dbReference type="ARBA" id="ARBA00022729"/>
    </source>
</evidence>
<dbReference type="RefSeq" id="WP_068603528.1">
    <property type="nucleotide sequence ID" value="NZ_CP011388.1"/>
</dbReference>
<dbReference type="Pfam" id="PF00496">
    <property type="entry name" value="SBP_bac_5"/>
    <property type="match status" value="1"/>
</dbReference>
<dbReference type="EMBL" id="CP011388">
    <property type="protein sequence ID" value="ANE45192.1"/>
    <property type="molecule type" value="Genomic_DNA"/>
</dbReference>
<dbReference type="PROSITE" id="PS51257">
    <property type="entry name" value="PROKAR_LIPOPROTEIN"/>
    <property type="match status" value="1"/>
</dbReference>
<feature type="domain" description="Solute-binding protein family 5" evidence="7">
    <location>
        <begin position="109"/>
        <end position="453"/>
    </location>
</feature>
<gene>
    <name evidence="8" type="ORF">SY83_01320</name>
</gene>
<dbReference type="Gene3D" id="3.10.105.10">
    <property type="entry name" value="Dipeptide-binding Protein, Domain 3"/>
    <property type="match status" value="1"/>
</dbReference>
<keyword evidence="3" id="KW-0813">Transport</keyword>
<proteinExistence type="inferred from homology"/>
<dbReference type="InterPro" id="IPR023765">
    <property type="entry name" value="SBP_5_CS"/>
</dbReference>
<dbReference type="PATRIC" id="fig|1178515.4.peg.237"/>
<dbReference type="Proteomes" id="UP000076927">
    <property type="component" value="Chromosome"/>
</dbReference>
<evidence type="ECO:0000259" key="7">
    <source>
        <dbReference type="Pfam" id="PF00496"/>
    </source>
</evidence>
<accession>A0A172TE18</accession>